<name>A0A2Z6N9N7_TRISU</name>
<evidence type="ECO:0000313" key="1">
    <source>
        <dbReference type="EMBL" id="GAU28409.1"/>
    </source>
</evidence>
<dbReference type="Proteomes" id="UP000242715">
    <property type="component" value="Unassembled WGS sequence"/>
</dbReference>
<proteinExistence type="predicted"/>
<dbReference type="AlphaFoldDB" id="A0A2Z6N9N7"/>
<reference evidence="2" key="1">
    <citation type="journal article" date="2017" name="Front. Plant Sci.">
        <title>Climate Clever Clovers: New Paradigm to Reduce the Environmental Footprint of Ruminants by Breeding Low Methanogenic Forages Utilizing Haplotype Variation.</title>
        <authorList>
            <person name="Kaur P."/>
            <person name="Appels R."/>
            <person name="Bayer P.E."/>
            <person name="Keeble-Gagnere G."/>
            <person name="Wang J."/>
            <person name="Hirakawa H."/>
            <person name="Shirasawa K."/>
            <person name="Vercoe P."/>
            <person name="Stefanova K."/>
            <person name="Durmic Z."/>
            <person name="Nichols P."/>
            <person name="Revell C."/>
            <person name="Isobe S.N."/>
            <person name="Edwards D."/>
            <person name="Erskine W."/>
        </authorList>
    </citation>
    <scope>NUCLEOTIDE SEQUENCE [LARGE SCALE GENOMIC DNA]</scope>
    <source>
        <strain evidence="2">cv. Daliak</strain>
    </source>
</reference>
<gene>
    <name evidence="1" type="ORF">TSUD_257380</name>
</gene>
<dbReference type="EMBL" id="DF973371">
    <property type="protein sequence ID" value="GAU28409.1"/>
    <property type="molecule type" value="Genomic_DNA"/>
</dbReference>
<sequence length="151" mass="16214">MAWGAHVLDWAKELAQIHSCSDYRAGPIGTFPCPTVKHAAHSARCSTLIRGAYPLLLGSWNCSTKITAGNSFSSYSGVILAESKEHNSHSLTLTLSLFSVSVSDFGIGASADQGPPSPPVVGIRVAPEVWEVPPAAPEVWEVPLLPWRFQY</sequence>
<organism evidence="1 2">
    <name type="scientific">Trifolium subterraneum</name>
    <name type="common">Subterranean clover</name>
    <dbReference type="NCBI Taxonomy" id="3900"/>
    <lineage>
        <taxon>Eukaryota</taxon>
        <taxon>Viridiplantae</taxon>
        <taxon>Streptophyta</taxon>
        <taxon>Embryophyta</taxon>
        <taxon>Tracheophyta</taxon>
        <taxon>Spermatophyta</taxon>
        <taxon>Magnoliopsida</taxon>
        <taxon>eudicotyledons</taxon>
        <taxon>Gunneridae</taxon>
        <taxon>Pentapetalae</taxon>
        <taxon>rosids</taxon>
        <taxon>fabids</taxon>
        <taxon>Fabales</taxon>
        <taxon>Fabaceae</taxon>
        <taxon>Papilionoideae</taxon>
        <taxon>50 kb inversion clade</taxon>
        <taxon>NPAAA clade</taxon>
        <taxon>Hologalegina</taxon>
        <taxon>IRL clade</taxon>
        <taxon>Trifolieae</taxon>
        <taxon>Trifolium</taxon>
    </lineage>
</organism>
<accession>A0A2Z6N9N7</accession>
<evidence type="ECO:0000313" key="2">
    <source>
        <dbReference type="Proteomes" id="UP000242715"/>
    </source>
</evidence>
<keyword evidence="2" id="KW-1185">Reference proteome</keyword>
<protein>
    <submittedName>
        <fullName evidence="1">Uncharacterized protein</fullName>
    </submittedName>
</protein>